<accession>A0A835CAZ5</accession>
<dbReference type="EMBL" id="JAAIUW010000004">
    <property type="protein sequence ID" value="KAF7836786.1"/>
    <property type="molecule type" value="Genomic_DNA"/>
</dbReference>
<comment type="caution">
    <text evidence="2">The sequence shown here is derived from an EMBL/GenBank/DDBJ whole genome shotgun (WGS) entry which is preliminary data.</text>
</comment>
<keyword evidence="1" id="KW-0812">Transmembrane</keyword>
<keyword evidence="1" id="KW-1133">Transmembrane helix</keyword>
<keyword evidence="1" id="KW-0472">Membrane</keyword>
<evidence type="ECO:0000313" key="3">
    <source>
        <dbReference type="Proteomes" id="UP000634136"/>
    </source>
</evidence>
<dbReference type="Proteomes" id="UP000634136">
    <property type="component" value="Unassembled WGS sequence"/>
</dbReference>
<dbReference type="OrthoDB" id="1433867at2759"/>
<proteinExistence type="predicted"/>
<evidence type="ECO:0000256" key="1">
    <source>
        <dbReference type="SAM" id="Phobius"/>
    </source>
</evidence>
<name>A0A835CAZ5_9FABA</name>
<evidence type="ECO:0008006" key="4">
    <source>
        <dbReference type="Google" id="ProtNLM"/>
    </source>
</evidence>
<dbReference type="InterPro" id="IPR040411">
    <property type="entry name" value="At5g23160-like"/>
</dbReference>
<dbReference type="PANTHER" id="PTHR34379:SF6">
    <property type="entry name" value="PROTEIN 3F"/>
    <property type="match status" value="1"/>
</dbReference>
<reference evidence="2" key="1">
    <citation type="submission" date="2020-09" db="EMBL/GenBank/DDBJ databases">
        <title>Genome-Enabled Discovery of Anthraquinone Biosynthesis in Senna tora.</title>
        <authorList>
            <person name="Kang S.-H."/>
            <person name="Pandey R.P."/>
            <person name="Lee C.-M."/>
            <person name="Sim J.-S."/>
            <person name="Jeong J.-T."/>
            <person name="Choi B.-S."/>
            <person name="Jung M."/>
            <person name="Ginzburg D."/>
            <person name="Zhao K."/>
            <person name="Won S.Y."/>
            <person name="Oh T.-J."/>
            <person name="Yu Y."/>
            <person name="Kim N.-H."/>
            <person name="Lee O.R."/>
            <person name="Lee T.-H."/>
            <person name="Bashyal P."/>
            <person name="Kim T.-S."/>
            <person name="Lee W.-H."/>
            <person name="Kawkins C."/>
            <person name="Kim C.-K."/>
            <person name="Kim J.S."/>
            <person name="Ahn B.O."/>
            <person name="Rhee S.Y."/>
            <person name="Sohng J.K."/>
        </authorList>
    </citation>
    <scope>NUCLEOTIDE SEQUENCE</scope>
    <source>
        <tissue evidence="2">Leaf</tissue>
    </source>
</reference>
<dbReference type="AlphaFoldDB" id="A0A835CAZ5"/>
<protein>
    <recommendedName>
        <fullName evidence="4">Transmembrane protein</fullName>
    </recommendedName>
</protein>
<dbReference type="PANTHER" id="PTHR34379">
    <property type="entry name" value="OS07G0553800 PROTEIN"/>
    <property type="match status" value="1"/>
</dbReference>
<sequence length="157" mass="17954">MESSNCTTKTRSSKSRGFKTKLFLCFRPVGAVDDDALEPSTYSSILSSALTTVAECNEGSGGWRRWRKNRDDENSCFWHILKKALNHTTLFFAILCTSLWFYLIPRRKRLCDRAAGDDRVAADEFDSVEYKKKIIMKGLLQRNHSRLSMDSNNNAKS</sequence>
<evidence type="ECO:0000313" key="2">
    <source>
        <dbReference type="EMBL" id="KAF7836786.1"/>
    </source>
</evidence>
<organism evidence="2 3">
    <name type="scientific">Senna tora</name>
    <dbReference type="NCBI Taxonomy" id="362788"/>
    <lineage>
        <taxon>Eukaryota</taxon>
        <taxon>Viridiplantae</taxon>
        <taxon>Streptophyta</taxon>
        <taxon>Embryophyta</taxon>
        <taxon>Tracheophyta</taxon>
        <taxon>Spermatophyta</taxon>
        <taxon>Magnoliopsida</taxon>
        <taxon>eudicotyledons</taxon>
        <taxon>Gunneridae</taxon>
        <taxon>Pentapetalae</taxon>
        <taxon>rosids</taxon>
        <taxon>fabids</taxon>
        <taxon>Fabales</taxon>
        <taxon>Fabaceae</taxon>
        <taxon>Caesalpinioideae</taxon>
        <taxon>Cassia clade</taxon>
        <taxon>Senna</taxon>
    </lineage>
</organism>
<gene>
    <name evidence="2" type="ORF">G2W53_011645</name>
</gene>
<keyword evidence="3" id="KW-1185">Reference proteome</keyword>
<feature type="transmembrane region" description="Helical" evidence="1">
    <location>
        <begin position="84"/>
        <end position="103"/>
    </location>
</feature>